<comment type="similarity">
    <text evidence="2">Belongs to the V-ATPase 116 kDa subunit family.</text>
</comment>
<evidence type="ECO:0000256" key="8">
    <source>
        <dbReference type="SAM" id="Coils"/>
    </source>
</evidence>
<evidence type="ECO:0000313" key="11">
    <source>
        <dbReference type="Proteomes" id="UP001501166"/>
    </source>
</evidence>
<dbReference type="PANTHER" id="PTHR11629:SF63">
    <property type="entry name" value="V-TYPE PROTON ATPASE SUBUNIT A"/>
    <property type="match status" value="1"/>
</dbReference>
<feature type="coiled-coil region" evidence="8">
    <location>
        <begin position="230"/>
        <end position="267"/>
    </location>
</feature>
<dbReference type="RefSeq" id="WP_343753001.1">
    <property type="nucleotide sequence ID" value="NZ_BAAACW010000016.1"/>
</dbReference>
<feature type="transmembrane region" description="Helical" evidence="9">
    <location>
        <begin position="481"/>
        <end position="504"/>
    </location>
</feature>
<dbReference type="PANTHER" id="PTHR11629">
    <property type="entry name" value="VACUOLAR PROTON ATPASES"/>
    <property type="match status" value="1"/>
</dbReference>
<keyword evidence="3" id="KW-0813">Transport</keyword>
<keyword evidence="5 9" id="KW-1133">Transmembrane helix</keyword>
<dbReference type="Pfam" id="PF01496">
    <property type="entry name" value="V_ATPase_I"/>
    <property type="match status" value="1"/>
</dbReference>
<name>A0ABN0X0T1_9LACT</name>
<protein>
    <submittedName>
        <fullName evidence="10">V-type ATP synthase subunit I</fullName>
    </submittedName>
</protein>
<feature type="transmembrane region" description="Helical" evidence="9">
    <location>
        <begin position="445"/>
        <end position="469"/>
    </location>
</feature>
<keyword evidence="4 9" id="KW-0812">Transmembrane</keyword>
<feature type="transmembrane region" description="Helical" evidence="9">
    <location>
        <begin position="510"/>
        <end position="530"/>
    </location>
</feature>
<evidence type="ECO:0000256" key="3">
    <source>
        <dbReference type="ARBA" id="ARBA00022448"/>
    </source>
</evidence>
<feature type="transmembrane region" description="Helical" evidence="9">
    <location>
        <begin position="589"/>
        <end position="613"/>
    </location>
</feature>
<evidence type="ECO:0000256" key="9">
    <source>
        <dbReference type="SAM" id="Phobius"/>
    </source>
</evidence>
<feature type="transmembrane region" description="Helical" evidence="9">
    <location>
        <begin position="370"/>
        <end position="396"/>
    </location>
</feature>
<feature type="transmembrane region" description="Helical" evidence="9">
    <location>
        <begin position="562"/>
        <end position="583"/>
    </location>
</feature>
<dbReference type="InterPro" id="IPR002490">
    <property type="entry name" value="V-ATPase_116kDa_su"/>
</dbReference>
<keyword evidence="11" id="KW-1185">Reference proteome</keyword>
<keyword evidence="8" id="KW-0175">Coiled coil</keyword>
<keyword evidence="6" id="KW-0406">Ion transport</keyword>
<reference evidence="10 11" key="1">
    <citation type="journal article" date="2019" name="Int. J. Syst. Evol. Microbiol.">
        <title>The Global Catalogue of Microorganisms (GCM) 10K type strain sequencing project: providing services to taxonomists for standard genome sequencing and annotation.</title>
        <authorList>
            <consortium name="The Broad Institute Genomics Platform"/>
            <consortium name="The Broad Institute Genome Sequencing Center for Infectious Disease"/>
            <person name="Wu L."/>
            <person name="Ma J."/>
        </authorList>
    </citation>
    <scope>NUCLEOTIDE SEQUENCE [LARGE SCALE GENOMIC DNA]</scope>
    <source>
        <strain evidence="10 11">JCM 12662</strain>
    </source>
</reference>
<proteinExistence type="inferred from homology"/>
<organism evidence="10 11">
    <name type="scientific">Alkalibacterium iburiense</name>
    <dbReference type="NCBI Taxonomy" id="290589"/>
    <lineage>
        <taxon>Bacteria</taxon>
        <taxon>Bacillati</taxon>
        <taxon>Bacillota</taxon>
        <taxon>Bacilli</taxon>
        <taxon>Lactobacillales</taxon>
        <taxon>Carnobacteriaceae</taxon>
        <taxon>Alkalibacterium</taxon>
    </lineage>
</organism>
<evidence type="ECO:0000256" key="6">
    <source>
        <dbReference type="ARBA" id="ARBA00023065"/>
    </source>
</evidence>
<evidence type="ECO:0000256" key="1">
    <source>
        <dbReference type="ARBA" id="ARBA00004141"/>
    </source>
</evidence>
<feature type="coiled-coil region" evidence="8">
    <location>
        <begin position="108"/>
        <end position="142"/>
    </location>
</feature>
<sequence length="650" mass="73830">MAIAKMKKLTLLAEHKHKETLLKSVQEMQSLEIIPIAEKLEEALLENFETATSPVDQSDFQSTLQDIEYAIDYLEGYVSQPGLFEKLKSKRDVLTLNELEQHIESIDTDALINQVTGKEKALNDLEEEIKDLKQEEDFLRKWRPLKFLPEEVANFRFMHVIAGSLDSEHEDPLIDSLKENGKIYFEEIFRRRDQVAYLMIMPKSEKESFSQIITQYSFRELNYQYDVLPEDALYRNLKTQKEKYEALEAHKKEMKKWKDVYRNLELSEEYYYNISERERAKSLFIDSQHLFLLTGWIEASKADSLIQNVWDTIGESEVAILTDDIEVEEYKEVPIVFENHKLVRPFEMITEMFSYPKYDGIDPTPHMMPFFVVFFGMMSADLGYGILLFAITLLSLKAFNLGSGAERFMKFLHVNSYATIGFGLFFGSFFGAELPFNVLSLQDDILVVMGLSVVLGLIQLIYGLILTGVMKSKQNDKASSYVDGFAWAMILVGIILWVVGSMVWDSPLLSQAGIILAVINVVGILIVSMISNSNKALGLGLGAYNIYGVTGYIGDVVSYTRLMALAVASANIGMAFNMIVGLLPPIARFTVGLALIAVLHGLNIGLTFLSAYVHSSRLQYVEFFGKFYEGGGRPLSPFKTLEKHIFIKND</sequence>
<accession>A0ABN0X0T1</accession>
<evidence type="ECO:0000256" key="4">
    <source>
        <dbReference type="ARBA" id="ARBA00022692"/>
    </source>
</evidence>
<feature type="transmembrane region" description="Helical" evidence="9">
    <location>
        <begin position="417"/>
        <end position="439"/>
    </location>
</feature>
<comment type="subcellular location">
    <subcellularLocation>
        <location evidence="1">Membrane</location>
        <topology evidence="1">Multi-pass membrane protein</topology>
    </subcellularLocation>
</comment>
<keyword evidence="7 9" id="KW-0472">Membrane</keyword>
<evidence type="ECO:0000313" key="10">
    <source>
        <dbReference type="EMBL" id="GAA0352258.1"/>
    </source>
</evidence>
<evidence type="ECO:0000256" key="7">
    <source>
        <dbReference type="ARBA" id="ARBA00023136"/>
    </source>
</evidence>
<comment type="caution">
    <text evidence="10">The sequence shown here is derived from an EMBL/GenBank/DDBJ whole genome shotgun (WGS) entry which is preliminary data.</text>
</comment>
<gene>
    <name evidence="10" type="ORF">GCM10008932_01560</name>
</gene>
<dbReference type="EMBL" id="BAAACW010000016">
    <property type="protein sequence ID" value="GAA0352258.1"/>
    <property type="molecule type" value="Genomic_DNA"/>
</dbReference>
<dbReference type="Proteomes" id="UP001501166">
    <property type="component" value="Unassembled WGS sequence"/>
</dbReference>
<evidence type="ECO:0000256" key="5">
    <source>
        <dbReference type="ARBA" id="ARBA00022989"/>
    </source>
</evidence>
<evidence type="ECO:0000256" key="2">
    <source>
        <dbReference type="ARBA" id="ARBA00009904"/>
    </source>
</evidence>